<name>A0A0B0MU83_GOSAR</name>
<keyword evidence="3" id="KW-1185">Reference proteome</keyword>
<gene>
    <name evidence="2" type="ORF">F383_08422</name>
</gene>
<organism evidence="2 3">
    <name type="scientific">Gossypium arboreum</name>
    <name type="common">Tree cotton</name>
    <name type="synonym">Gossypium nanking</name>
    <dbReference type="NCBI Taxonomy" id="29729"/>
    <lineage>
        <taxon>Eukaryota</taxon>
        <taxon>Viridiplantae</taxon>
        <taxon>Streptophyta</taxon>
        <taxon>Embryophyta</taxon>
        <taxon>Tracheophyta</taxon>
        <taxon>Spermatophyta</taxon>
        <taxon>Magnoliopsida</taxon>
        <taxon>eudicotyledons</taxon>
        <taxon>Gunneridae</taxon>
        <taxon>Pentapetalae</taxon>
        <taxon>rosids</taxon>
        <taxon>malvids</taxon>
        <taxon>Malvales</taxon>
        <taxon>Malvaceae</taxon>
        <taxon>Malvoideae</taxon>
        <taxon>Gossypium</taxon>
    </lineage>
</organism>
<feature type="compositionally biased region" description="Basic and acidic residues" evidence="1">
    <location>
        <begin position="125"/>
        <end position="134"/>
    </location>
</feature>
<evidence type="ECO:0000256" key="1">
    <source>
        <dbReference type="SAM" id="MobiDB-lite"/>
    </source>
</evidence>
<sequence length="205" mass="22826">MPRNPPKWPFPNWTYLGLSRDTPPWSTPSKDTGVSAARMARLKPSHLLDLVRLSQQVVSNNDMALDDVNRRNFSNEVRGDLNNGNFDNIVAHFNPSFEVSRGTTITISDDVLDPGKHSAITFKDSAHKKGKDSSAKSPRVNFGEGVSVSRERPRGGVGLKLPVILEYPWPNPWKKFISNPNFSKESISGSKDEALVNDEDIVSRQ</sequence>
<dbReference type="AlphaFoldDB" id="A0A0B0MU83"/>
<evidence type="ECO:0000313" key="2">
    <source>
        <dbReference type="EMBL" id="KHG02511.1"/>
    </source>
</evidence>
<dbReference type="EMBL" id="JRRC01272305">
    <property type="protein sequence ID" value="KHG02511.1"/>
    <property type="molecule type" value="Genomic_DNA"/>
</dbReference>
<accession>A0A0B0MU83</accession>
<reference evidence="3" key="1">
    <citation type="submission" date="2014-09" db="EMBL/GenBank/DDBJ databases">
        <authorList>
            <person name="Mudge J."/>
            <person name="Ramaraj T."/>
            <person name="Lindquist I.E."/>
            <person name="Bharti A.K."/>
            <person name="Sundararajan A."/>
            <person name="Cameron C.T."/>
            <person name="Woodward J.E."/>
            <person name="May G.D."/>
            <person name="Brubaker C."/>
            <person name="Broadhvest J."/>
            <person name="Wilkins T.A."/>
        </authorList>
    </citation>
    <scope>NUCLEOTIDE SEQUENCE</scope>
    <source>
        <strain evidence="3">cv. AKA8401</strain>
    </source>
</reference>
<dbReference type="Proteomes" id="UP000032142">
    <property type="component" value="Unassembled WGS sequence"/>
</dbReference>
<protein>
    <submittedName>
        <fullName evidence="2">Uncharacterized protein</fullName>
    </submittedName>
</protein>
<feature type="region of interest" description="Disordered" evidence="1">
    <location>
        <begin position="125"/>
        <end position="154"/>
    </location>
</feature>
<evidence type="ECO:0000313" key="3">
    <source>
        <dbReference type="Proteomes" id="UP000032142"/>
    </source>
</evidence>
<comment type="caution">
    <text evidence="2">The sequence shown here is derived from an EMBL/GenBank/DDBJ whole genome shotgun (WGS) entry which is preliminary data.</text>
</comment>
<proteinExistence type="predicted"/>